<keyword evidence="2" id="KW-1185">Reference proteome</keyword>
<proteinExistence type="predicted"/>
<accession>A0A9W9HQY8</accession>
<sequence length="199" mass="21763">MVTTNFSGSINTHADFTVVTMIMISFGWSFSSLQYTTPGDSLPSGHSNGINSAEGSHPLSVTQLLVSDSLYVGKDIGFLWRAEPACGFEMRDLGVPLTFSGMSPAMKEDLRGNGTSEKLESGNPPIMESSQDQVTGFASSHFLPLHLHFELLGHDLGESATESPIFGVGKNDCHPTRAPMLFPFRIFEEWFGKFFLEHP</sequence>
<evidence type="ECO:0000313" key="1">
    <source>
        <dbReference type="EMBL" id="KAJ5155761.1"/>
    </source>
</evidence>
<dbReference type="EMBL" id="JAPQKO010000006">
    <property type="protein sequence ID" value="KAJ5155761.1"/>
    <property type="molecule type" value="Genomic_DNA"/>
</dbReference>
<protein>
    <submittedName>
        <fullName evidence="1">Uncharacterized protein</fullName>
    </submittedName>
</protein>
<gene>
    <name evidence="1" type="ORF">N7492_008564</name>
</gene>
<organism evidence="1 2">
    <name type="scientific">Penicillium capsulatum</name>
    <dbReference type="NCBI Taxonomy" id="69766"/>
    <lineage>
        <taxon>Eukaryota</taxon>
        <taxon>Fungi</taxon>
        <taxon>Dikarya</taxon>
        <taxon>Ascomycota</taxon>
        <taxon>Pezizomycotina</taxon>
        <taxon>Eurotiomycetes</taxon>
        <taxon>Eurotiomycetidae</taxon>
        <taxon>Eurotiales</taxon>
        <taxon>Aspergillaceae</taxon>
        <taxon>Penicillium</taxon>
    </lineage>
</organism>
<name>A0A9W9HQY8_9EURO</name>
<dbReference type="Proteomes" id="UP001146351">
    <property type="component" value="Unassembled WGS sequence"/>
</dbReference>
<comment type="caution">
    <text evidence="1">The sequence shown here is derived from an EMBL/GenBank/DDBJ whole genome shotgun (WGS) entry which is preliminary data.</text>
</comment>
<evidence type="ECO:0000313" key="2">
    <source>
        <dbReference type="Proteomes" id="UP001146351"/>
    </source>
</evidence>
<reference evidence="1" key="1">
    <citation type="submission" date="2022-11" db="EMBL/GenBank/DDBJ databases">
        <authorList>
            <person name="Petersen C."/>
        </authorList>
    </citation>
    <scope>NUCLEOTIDE SEQUENCE</scope>
    <source>
        <strain evidence="1">IBT 21917</strain>
    </source>
</reference>
<dbReference type="AlphaFoldDB" id="A0A9W9HQY8"/>
<reference evidence="1" key="2">
    <citation type="journal article" date="2023" name="IMA Fungus">
        <title>Comparative genomic study of the Penicillium genus elucidates a diverse pangenome and 15 lateral gene transfer events.</title>
        <authorList>
            <person name="Petersen C."/>
            <person name="Sorensen T."/>
            <person name="Nielsen M.R."/>
            <person name="Sondergaard T.E."/>
            <person name="Sorensen J.L."/>
            <person name="Fitzpatrick D.A."/>
            <person name="Frisvad J.C."/>
            <person name="Nielsen K.L."/>
        </authorList>
    </citation>
    <scope>NUCLEOTIDE SEQUENCE</scope>
    <source>
        <strain evidence="1">IBT 21917</strain>
    </source>
</reference>